<evidence type="ECO:0000313" key="2">
    <source>
        <dbReference type="Proteomes" id="UP000245464"/>
    </source>
</evidence>
<dbReference type="SUPFAM" id="SSF57756">
    <property type="entry name" value="Retrovirus zinc finger-like domains"/>
    <property type="match status" value="1"/>
</dbReference>
<dbReference type="EMBL" id="NQIK02000001">
    <property type="protein sequence ID" value="KAF7576165.1"/>
    <property type="molecule type" value="Genomic_DNA"/>
</dbReference>
<protein>
    <submittedName>
        <fullName evidence="1">AIR1, Arginine methyltransferase-interacting protein, contains RING Zn-finger</fullName>
    </submittedName>
</protein>
<dbReference type="SMART" id="SM00343">
    <property type="entry name" value="ZnF_C2HC"/>
    <property type="match status" value="2"/>
</dbReference>
<keyword evidence="1" id="KW-0489">Methyltransferase</keyword>
<gene>
    <name evidence="1" type="ORF">PtrM4_004050</name>
</gene>
<name>A0A317AFL5_9PLEO</name>
<sequence length="345" mass="38687">MKKSKPASKKLTVHQLASLKTGRKANIMIGPEGNRYIAVERVSVDLLAHFSRTAHKKLIEENETILTIPNGSKKAIFWIYKYMQADQRNPQDLETFESLNSHNRIYQRLKGSLIESLPTIQEIELYQTAIPPLYQYVVQIIAGEMIKPWTCNYTAYQDLTETNKAYGKGLDEAIQKLLTAGIKRGKEYYARTKNPEVIWSKDYKNAVSAGKKPPNQASGLSNTKAKHHDAAKNASSVQGTTSQVPFMCYKCHGEGHLARNCTVKLEPKPANCYKCNEPGHIARNCTKVPSARVNKPITCYNCGECTLPNRRRVVPVIQVSDFGGGLQTCDRVVRKGELSRTGMRI</sequence>
<keyword evidence="1" id="KW-0808">Transferase</keyword>
<organism evidence="1 2">
    <name type="scientific">Pyrenophora tritici-repentis</name>
    <dbReference type="NCBI Taxonomy" id="45151"/>
    <lineage>
        <taxon>Eukaryota</taxon>
        <taxon>Fungi</taxon>
        <taxon>Dikarya</taxon>
        <taxon>Ascomycota</taxon>
        <taxon>Pezizomycotina</taxon>
        <taxon>Dothideomycetes</taxon>
        <taxon>Pleosporomycetidae</taxon>
        <taxon>Pleosporales</taxon>
        <taxon>Pleosporineae</taxon>
        <taxon>Pleosporaceae</taxon>
        <taxon>Pyrenophora</taxon>
    </lineage>
</organism>
<dbReference type="KEGG" id="ptrr:6340133"/>
<dbReference type="InterPro" id="IPR001878">
    <property type="entry name" value="Znf_CCHC"/>
</dbReference>
<dbReference type="PROSITE" id="PS50158">
    <property type="entry name" value="ZF_CCHC"/>
    <property type="match status" value="2"/>
</dbReference>
<evidence type="ECO:0000313" key="1">
    <source>
        <dbReference type="EMBL" id="KAF7576165.1"/>
    </source>
</evidence>
<comment type="caution">
    <text evidence="1">The sequence shown here is derived from an EMBL/GenBank/DDBJ whole genome shotgun (WGS) entry which is preliminary data.</text>
</comment>
<proteinExistence type="predicted"/>
<dbReference type="GO" id="GO:0008168">
    <property type="term" value="F:methyltransferase activity"/>
    <property type="evidence" value="ECO:0007669"/>
    <property type="project" value="UniProtKB-KW"/>
</dbReference>
<dbReference type="Pfam" id="PF00098">
    <property type="entry name" value="zf-CCHC"/>
    <property type="match status" value="2"/>
</dbReference>
<dbReference type="GeneID" id="6340133"/>
<dbReference type="Proteomes" id="UP000245464">
    <property type="component" value="Chromosome 1"/>
</dbReference>
<dbReference type="AlphaFoldDB" id="A0A317AFL5"/>
<dbReference type="InterPro" id="IPR036875">
    <property type="entry name" value="Znf_CCHC_sf"/>
</dbReference>
<reference evidence="1" key="1">
    <citation type="journal article" date="2018" name="BMC Genomics">
        <title>Comparative genomics of the wheat fungal pathogen Pyrenophora tritici-repentis reveals chromosomal variations and genome plasticity.</title>
        <authorList>
            <person name="Moolhuijzen P."/>
            <person name="See P.T."/>
            <person name="Hane J.K."/>
            <person name="Shi G."/>
            <person name="Liu Z."/>
            <person name="Oliver R.P."/>
            <person name="Moffat C.S."/>
        </authorList>
    </citation>
    <scope>NUCLEOTIDE SEQUENCE [LARGE SCALE GENOMIC DNA]</scope>
    <source>
        <strain evidence="1">M4</strain>
    </source>
</reference>
<accession>A0A317AFL5</accession>
<dbReference type="RefSeq" id="XP_065964907.1">
    <property type="nucleotide sequence ID" value="XM_066102705.1"/>
</dbReference>
<dbReference type="GO" id="GO:0003676">
    <property type="term" value="F:nucleic acid binding"/>
    <property type="evidence" value="ECO:0007669"/>
    <property type="project" value="InterPro"/>
</dbReference>
<dbReference type="GO" id="GO:0032259">
    <property type="term" value="P:methylation"/>
    <property type="evidence" value="ECO:0007669"/>
    <property type="project" value="UniProtKB-KW"/>
</dbReference>
<dbReference type="GO" id="GO:0008270">
    <property type="term" value="F:zinc ion binding"/>
    <property type="evidence" value="ECO:0007669"/>
    <property type="project" value="InterPro"/>
</dbReference>
<dbReference type="Gene3D" id="4.10.60.10">
    <property type="entry name" value="Zinc finger, CCHC-type"/>
    <property type="match status" value="1"/>
</dbReference>